<evidence type="ECO:0000256" key="3">
    <source>
        <dbReference type="ARBA" id="ARBA00022598"/>
    </source>
</evidence>
<dbReference type="EMBL" id="PSZM01000046">
    <property type="protein sequence ID" value="PQL90636.1"/>
    <property type="molecule type" value="Genomic_DNA"/>
</dbReference>
<dbReference type="RefSeq" id="WP_105247776.1">
    <property type="nucleotide sequence ID" value="NZ_PSZM01000046.1"/>
</dbReference>
<evidence type="ECO:0000259" key="10">
    <source>
        <dbReference type="SMART" id="SM00977"/>
    </source>
</evidence>
<dbReference type="NCBIfam" id="TIGR02432">
    <property type="entry name" value="lysidine_TilS_N"/>
    <property type="match status" value="1"/>
</dbReference>
<feature type="binding site" evidence="8">
    <location>
        <begin position="25"/>
        <end position="30"/>
    </location>
    <ligand>
        <name>ATP</name>
        <dbReference type="ChEBI" id="CHEBI:30616"/>
    </ligand>
</feature>
<sequence>MKRKINLIEVLMELSSNKTYLLAVSGGVDSMVLLYLFLNSKLSFSVVHCNFQLRGEDSDLDEKLVEDFCKKNKLELFSKKFNTLQLKKGGQSIEMLARSLRYNYFNELINQFGFDYLVTAHHLNDNAETFFINLLRGSGLKGLSGMSFQKNKILRPLLKISRKEIEKFANTHDIIWREDITNQSLNFLRNKIRHKVIPELESIKFDFLDQLNKSMEIMQSSYAFIEKEMLRLKSKAIISEEDGVCKYSKIILSNADFILVYYFFSSLGFSNEKDVNNILLAGTGRFFISSSHKIWINREELIVEEIGREITNYNKPILVKELPFNIENPVKIKITKSENLEKEIGNEVVDFNKISFPLIIRKWNEGDYFYPINGNGKKKISKLLKDNKISILRKNEVLVLCDNSGAIIWVIGIRLDDRFKVTSETLSYINLSSS</sequence>
<feature type="domain" description="Lysidine-tRNA(Ile) synthetase C-terminal" evidence="10">
    <location>
        <begin position="358"/>
        <end position="431"/>
    </location>
</feature>
<keyword evidence="9" id="KW-0472">Membrane</keyword>
<dbReference type="SMART" id="SM00977">
    <property type="entry name" value="TilS_C"/>
    <property type="match status" value="1"/>
</dbReference>
<dbReference type="SUPFAM" id="SSF52402">
    <property type="entry name" value="Adenine nucleotide alpha hydrolases-like"/>
    <property type="match status" value="1"/>
</dbReference>
<evidence type="ECO:0000256" key="1">
    <source>
        <dbReference type="ARBA" id="ARBA00004496"/>
    </source>
</evidence>
<dbReference type="InterPro" id="IPR012094">
    <property type="entry name" value="tRNA_Ile_lys_synt"/>
</dbReference>
<dbReference type="GO" id="GO:0005524">
    <property type="term" value="F:ATP binding"/>
    <property type="evidence" value="ECO:0007669"/>
    <property type="project" value="UniProtKB-UniRule"/>
</dbReference>
<evidence type="ECO:0000256" key="9">
    <source>
        <dbReference type="SAM" id="Phobius"/>
    </source>
</evidence>
<comment type="similarity">
    <text evidence="8">Belongs to the tRNA(Ile)-lysidine synthase family.</text>
</comment>
<dbReference type="SUPFAM" id="SSF56037">
    <property type="entry name" value="PheT/TilS domain"/>
    <property type="match status" value="1"/>
</dbReference>
<accession>A0A2S8A821</accession>
<name>A0A2S8A821_9FLAO</name>
<dbReference type="CDD" id="cd01992">
    <property type="entry name" value="TilS_N"/>
    <property type="match status" value="1"/>
</dbReference>
<evidence type="ECO:0000256" key="8">
    <source>
        <dbReference type="HAMAP-Rule" id="MF_01161"/>
    </source>
</evidence>
<evidence type="ECO:0000313" key="12">
    <source>
        <dbReference type="Proteomes" id="UP000238042"/>
    </source>
</evidence>
<keyword evidence="6 8" id="KW-0067">ATP-binding</keyword>
<reference evidence="11 12" key="1">
    <citation type="submission" date="2018-02" db="EMBL/GenBank/DDBJ databases">
        <title>Genome sequences of Apibacter spp., gut symbionts of Asian honey bees.</title>
        <authorList>
            <person name="Kwong W.K."/>
            <person name="Steele M.I."/>
            <person name="Moran N.A."/>
        </authorList>
    </citation>
    <scope>NUCLEOTIDE SEQUENCE [LARGE SCALE GENOMIC DNA]</scope>
    <source>
        <strain evidence="12">wkB301</strain>
    </source>
</reference>
<keyword evidence="3 8" id="KW-0436">Ligase</keyword>
<keyword evidence="2 8" id="KW-0963">Cytoplasm</keyword>
<gene>
    <name evidence="8 11" type="primary">tilS</name>
    <name evidence="11" type="ORF">C4S77_12235</name>
</gene>
<evidence type="ECO:0000256" key="4">
    <source>
        <dbReference type="ARBA" id="ARBA00022694"/>
    </source>
</evidence>
<comment type="subcellular location">
    <subcellularLocation>
        <location evidence="1 8">Cytoplasm</location>
    </subcellularLocation>
</comment>
<proteinExistence type="inferred from homology"/>
<dbReference type="InterPro" id="IPR012796">
    <property type="entry name" value="Lysidine-tRNA-synth_C"/>
</dbReference>
<keyword evidence="9" id="KW-1133">Transmembrane helix</keyword>
<comment type="function">
    <text evidence="8">Ligates lysine onto the cytidine present at position 34 of the AUA codon-specific tRNA(Ile) that contains the anticodon CAU, in an ATP-dependent manner. Cytidine is converted to lysidine, thus changing the amino acid specificity of the tRNA from methionine to isoleucine.</text>
</comment>
<comment type="caution">
    <text evidence="11">The sequence shown here is derived from an EMBL/GenBank/DDBJ whole genome shotgun (WGS) entry which is preliminary data.</text>
</comment>
<dbReference type="Proteomes" id="UP000238042">
    <property type="component" value="Unassembled WGS sequence"/>
</dbReference>
<protein>
    <recommendedName>
        <fullName evidence="8">tRNA(Ile)-lysidine synthase</fullName>
        <ecNumber evidence="8">6.3.4.19</ecNumber>
    </recommendedName>
    <alternativeName>
        <fullName evidence="8">tRNA(Ile)-2-lysyl-cytidine synthase</fullName>
    </alternativeName>
    <alternativeName>
        <fullName evidence="8">tRNA(Ile)-lysidine synthetase</fullName>
    </alternativeName>
</protein>
<dbReference type="OrthoDB" id="9807403at2"/>
<dbReference type="EC" id="6.3.4.19" evidence="8"/>
<dbReference type="PANTHER" id="PTHR43033:SF1">
    <property type="entry name" value="TRNA(ILE)-LYSIDINE SYNTHASE-RELATED"/>
    <property type="match status" value="1"/>
</dbReference>
<keyword evidence="12" id="KW-1185">Reference proteome</keyword>
<dbReference type="Pfam" id="PF11734">
    <property type="entry name" value="TilS_C"/>
    <property type="match status" value="1"/>
</dbReference>
<dbReference type="HAMAP" id="MF_01161">
    <property type="entry name" value="tRNA_Ile_lys_synt"/>
    <property type="match status" value="1"/>
</dbReference>
<evidence type="ECO:0000256" key="6">
    <source>
        <dbReference type="ARBA" id="ARBA00022840"/>
    </source>
</evidence>
<dbReference type="InterPro" id="IPR011063">
    <property type="entry name" value="TilS/TtcA_N"/>
</dbReference>
<dbReference type="InterPro" id="IPR014729">
    <property type="entry name" value="Rossmann-like_a/b/a_fold"/>
</dbReference>
<evidence type="ECO:0000256" key="7">
    <source>
        <dbReference type="ARBA" id="ARBA00048539"/>
    </source>
</evidence>
<keyword evidence="5 8" id="KW-0547">Nucleotide-binding</keyword>
<keyword evidence="9" id="KW-0812">Transmembrane</keyword>
<dbReference type="GO" id="GO:0005737">
    <property type="term" value="C:cytoplasm"/>
    <property type="evidence" value="ECO:0007669"/>
    <property type="project" value="UniProtKB-SubCell"/>
</dbReference>
<keyword evidence="4 8" id="KW-0819">tRNA processing</keyword>
<dbReference type="NCBIfam" id="TIGR02433">
    <property type="entry name" value="lysidine_TilS_C"/>
    <property type="match status" value="1"/>
</dbReference>
<comment type="domain">
    <text evidence="8">The N-terminal region contains the highly conserved SGGXDS motif, predicted to be a P-loop motif involved in ATP binding.</text>
</comment>
<dbReference type="Gene3D" id="3.40.50.620">
    <property type="entry name" value="HUPs"/>
    <property type="match status" value="1"/>
</dbReference>
<evidence type="ECO:0000313" key="11">
    <source>
        <dbReference type="EMBL" id="PQL90636.1"/>
    </source>
</evidence>
<comment type="catalytic activity">
    <reaction evidence="7 8">
        <text>cytidine(34) in tRNA(Ile2) + L-lysine + ATP = lysidine(34) in tRNA(Ile2) + AMP + diphosphate + H(+)</text>
        <dbReference type="Rhea" id="RHEA:43744"/>
        <dbReference type="Rhea" id="RHEA-COMP:10625"/>
        <dbReference type="Rhea" id="RHEA-COMP:10670"/>
        <dbReference type="ChEBI" id="CHEBI:15378"/>
        <dbReference type="ChEBI" id="CHEBI:30616"/>
        <dbReference type="ChEBI" id="CHEBI:32551"/>
        <dbReference type="ChEBI" id="CHEBI:33019"/>
        <dbReference type="ChEBI" id="CHEBI:82748"/>
        <dbReference type="ChEBI" id="CHEBI:83665"/>
        <dbReference type="ChEBI" id="CHEBI:456215"/>
        <dbReference type="EC" id="6.3.4.19"/>
    </reaction>
</comment>
<feature type="transmembrane region" description="Helical" evidence="9">
    <location>
        <begin position="20"/>
        <end position="38"/>
    </location>
</feature>
<dbReference type="PANTHER" id="PTHR43033">
    <property type="entry name" value="TRNA(ILE)-LYSIDINE SYNTHASE-RELATED"/>
    <property type="match status" value="1"/>
</dbReference>
<dbReference type="GO" id="GO:0032267">
    <property type="term" value="F:tRNA(Ile)-lysidine synthase activity"/>
    <property type="evidence" value="ECO:0007669"/>
    <property type="project" value="UniProtKB-EC"/>
</dbReference>
<evidence type="ECO:0000256" key="2">
    <source>
        <dbReference type="ARBA" id="ARBA00022490"/>
    </source>
</evidence>
<dbReference type="AlphaFoldDB" id="A0A2S8A821"/>
<dbReference type="Pfam" id="PF01171">
    <property type="entry name" value="ATP_bind_3"/>
    <property type="match status" value="1"/>
</dbReference>
<dbReference type="InterPro" id="IPR012795">
    <property type="entry name" value="tRNA_Ile_lys_synt_N"/>
</dbReference>
<dbReference type="GO" id="GO:0006400">
    <property type="term" value="P:tRNA modification"/>
    <property type="evidence" value="ECO:0007669"/>
    <property type="project" value="UniProtKB-UniRule"/>
</dbReference>
<evidence type="ECO:0000256" key="5">
    <source>
        <dbReference type="ARBA" id="ARBA00022741"/>
    </source>
</evidence>
<organism evidence="11 12">
    <name type="scientific">Apibacter adventoris</name>
    <dbReference type="NCBI Taxonomy" id="1679466"/>
    <lineage>
        <taxon>Bacteria</taxon>
        <taxon>Pseudomonadati</taxon>
        <taxon>Bacteroidota</taxon>
        <taxon>Flavobacteriia</taxon>
        <taxon>Flavobacteriales</taxon>
        <taxon>Weeksellaceae</taxon>
        <taxon>Apibacter</taxon>
    </lineage>
</organism>